<name>A0A4R6RZQ5_LABRH</name>
<reference evidence="2 3" key="1">
    <citation type="submission" date="2019-03" db="EMBL/GenBank/DDBJ databases">
        <title>Genomic Encyclopedia of Type Strains, Phase IV (KMG-IV): sequencing the most valuable type-strain genomes for metagenomic binning, comparative biology and taxonomic classification.</title>
        <authorList>
            <person name="Goeker M."/>
        </authorList>
    </citation>
    <scope>NUCLEOTIDE SEQUENCE [LARGE SCALE GENOMIC DNA]</scope>
    <source>
        <strain evidence="2 3">DSM 45361</strain>
    </source>
</reference>
<accession>A0A4R6RZQ5</accession>
<dbReference type="PANTHER" id="PTHR42951">
    <property type="entry name" value="METALLO-BETA-LACTAMASE DOMAIN-CONTAINING"/>
    <property type="match status" value="1"/>
</dbReference>
<dbReference type="InterPro" id="IPR050855">
    <property type="entry name" value="NDM-1-like"/>
</dbReference>
<protein>
    <submittedName>
        <fullName evidence="2">Cyclase</fullName>
    </submittedName>
</protein>
<dbReference type="CDD" id="cd16282">
    <property type="entry name" value="metallo-hydrolase-like_MBL-fold"/>
    <property type="match status" value="1"/>
</dbReference>
<comment type="caution">
    <text evidence="2">The sequence shown here is derived from an EMBL/GenBank/DDBJ whole genome shotgun (WGS) entry which is preliminary data.</text>
</comment>
<dbReference type="SMART" id="SM00849">
    <property type="entry name" value="Lactamase_B"/>
    <property type="match status" value="1"/>
</dbReference>
<feature type="domain" description="Metallo-beta-lactamase" evidence="1">
    <location>
        <begin position="24"/>
        <end position="212"/>
    </location>
</feature>
<keyword evidence="3" id="KW-1185">Reference proteome</keyword>
<dbReference type="InterPro" id="IPR036866">
    <property type="entry name" value="RibonucZ/Hydroxyglut_hydro"/>
</dbReference>
<dbReference type="AlphaFoldDB" id="A0A4R6RZQ5"/>
<dbReference type="Gene3D" id="3.60.15.10">
    <property type="entry name" value="Ribonuclease Z/Hydroxyacylglutathione hydrolase-like"/>
    <property type="match status" value="1"/>
</dbReference>
<dbReference type="SUPFAM" id="SSF56281">
    <property type="entry name" value="Metallo-hydrolase/oxidoreductase"/>
    <property type="match status" value="1"/>
</dbReference>
<evidence type="ECO:0000313" key="3">
    <source>
        <dbReference type="Proteomes" id="UP000295444"/>
    </source>
</evidence>
<organism evidence="2 3">
    <name type="scientific">Labedaea rhizosphaerae</name>
    <dbReference type="NCBI Taxonomy" id="598644"/>
    <lineage>
        <taxon>Bacteria</taxon>
        <taxon>Bacillati</taxon>
        <taxon>Actinomycetota</taxon>
        <taxon>Actinomycetes</taxon>
        <taxon>Pseudonocardiales</taxon>
        <taxon>Pseudonocardiaceae</taxon>
        <taxon>Labedaea</taxon>
    </lineage>
</organism>
<proteinExistence type="predicted"/>
<dbReference type="InterPro" id="IPR001279">
    <property type="entry name" value="Metallo-B-lactamas"/>
</dbReference>
<dbReference type="PANTHER" id="PTHR42951:SF4">
    <property type="entry name" value="ACYL-COENZYME A THIOESTERASE MBLAC2"/>
    <property type="match status" value="1"/>
</dbReference>
<sequence length="307" mass="32620">MTGQLVELAERVWAWVQPDGTWWVNNTGVIGGGEPADGTVLVDTCATEQRTRNLLDAVAAATGGTPVRCAVNTHAHGDHTYGNSLLAPETAIIGHERTRDALASDPIIDGCPPFWAPLPDWGGVTRRLPSVTVASELTVYTGDRRVEVRHPGHPAHTPGDLIAWLPDERVLFAGDLVFHGLTPLVLMGSIEGAMRALDWLAAFEPAVLVPGHGPVLPAAELPEVFAKIERYLRLVGDAARAGKAAGIGPLEAARATDLGEFAEWPDGERLVANLHRAYADLDGGEPDLVAALTDAMTYNEGPMHTAV</sequence>
<dbReference type="Pfam" id="PF00753">
    <property type="entry name" value="Lactamase_B"/>
    <property type="match status" value="1"/>
</dbReference>
<evidence type="ECO:0000313" key="2">
    <source>
        <dbReference type="EMBL" id="TDP91796.1"/>
    </source>
</evidence>
<dbReference type="Proteomes" id="UP000295444">
    <property type="component" value="Unassembled WGS sequence"/>
</dbReference>
<evidence type="ECO:0000259" key="1">
    <source>
        <dbReference type="SMART" id="SM00849"/>
    </source>
</evidence>
<dbReference type="EMBL" id="SNXZ01000008">
    <property type="protein sequence ID" value="TDP91796.1"/>
    <property type="molecule type" value="Genomic_DNA"/>
</dbReference>
<gene>
    <name evidence="2" type="ORF">EV186_1085</name>
</gene>
<dbReference type="RefSeq" id="WP_243754415.1">
    <property type="nucleotide sequence ID" value="NZ_SNXZ01000008.1"/>
</dbReference>